<keyword evidence="8" id="KW-1185">Reference proteome</keyword>
<reference evidence="7 8" key="1">
    <citation type="submission" date="2023-03" db="EMBL/GenBank/DDBJ databases">
        <title>Novel Species.</title>
        <authorList>
            <person name="Ma S."/>
        </authorList>
    </citation>
    <scope>NUCLEOTIDE SEQUENCE [LARGE SCALE GENOMIC DNA]</scope>
    <source>
        <strain evidence="7 8">LIND6LT2</strain>
    </source>
</reference>
<dbReference type="PANTHER" id="PTHR35791:SF1">
    <property type="entry name" value="UPF0754 MEMBRANE PROTEIN YHEB"/>
    <property type="match status" value="1"/>
</dbReference>
<evidence type="ECO:0000256" key="1">
    <source>
        <dbReference type="ARBA" id="ARBA00004308"/>
    </source>
</evidence>
<organism evidence="7 8">
    <name type="scientific">Defluviitalea saccharophila</name>
    <dbReference type="NCBI Taxonomy" id="879970"/>
    <lineage>
        <taxon>Bacteria</taxon>
        <taxon>Bacillati</taxon>
        <taxon>Bacillota</taxon>
        <taxon>Clostridia</taxon>
        <taxon>Lachnospirales</taxon>
        <taxon>Defluviitaleaceae</taxon>
        <taxon>Defluviitalea</taxon>
    </lineage>
</organism>
<accession>A0ABZ2Y7D0</accession>
<keyword evidence="5 6" id="KW-0472">Membrane</keyword>
<comment type="similarity">
    <text evidence="2">Belongs to the UPF0754 family.</text>
</comment>
<feature type="transmembrane region" description="Helical" evidence="6">
    <location>
        <begin position="478"/>
        <end position="497"/>
    </location>
</feature>
<evidence type="ECO:0000313" key="7">
    <source>
        <dbReference type="EMBL" id="WZL71227.1"/>
    </source>
</evidence>
<dbReference type="Proteomes" id="UP001486565">
    <property type="component" value="Chromosome"/>
</dbReference>
<evidence type="ECO:0000256" key="6">
    <source>
        <dbReference type="SAM" id="Phobius"/>
    </source>
</evidence>
<keyword evidence="4 6" id="KW-1133">Transmembrane helix</keyword>
<proteinExistence type="inferred from homology"/>
<evidence type="ECO:0000256" key="3">
    <source>
        <dbReference type="ARBA" id="ARBA00022692"/>
    </source>
</evidence>
<dbReference type="EMBL" id="CP121687">
    <property type="protein sequence ID" value="WZL71227.1"/>
    <property type="molecule type" value="Genomic_DNA"/>
</dbReference>
<dbReference type="RefSeq" id="WP_341878191.1">
    <property type="nucleotide sequence ID" value="NZ_CP121687.1"/>
</dbReference>
<dbReference type="InterPro" id="IPR007383">
    <property type="entry name" value="DUF445"/>
</dbReference>
<comment type="subcellular location">
    <subcellularLocation>
        <location evidence="1">Endomembrane system</location>
    </subcellularLocation>
</comment>
<feature type="transmembrane region" description="Helical" evidence="6">
    <location>
        <begin position="6"/>
        <end position="29"/>
    </location>
</feature>
<name>A0ABZ2Y7D0_9FIRM</name>
<evidence type="ECO:0000256" key="4">
    <source>
        <dbReference type="ARBA" id="ARBA00022989"/>
    </source>
</evidence>
<dbReference type="PANTHER" id="PTHR35791">
    <property type="entry name" value="UPF0754 MEMBRANE PROTEIN YHEB"/>
    <property type="match status" value="1"/>
</dbReference>
<keyword evidence="3 6" id="KW-0812">Transmembrane</keyword>
<evidence type="ECO:0000313" key="8">
    <source>
        <dbReference type="Proteomes" id="UP001486565"/>
    </source>
</evidence>
<evidence type="ECO:0000256" key="2">
    <source>
        <dbReference type="ARBA" id="ARBA00008053"/>
    </source>
</evidence>
<evidence type="ECO:0000256" key="5">
    <source>
        <dbReference type="ARBA" id="ARBA00023136"/>
    </source>
</evidence>
<dbReference type="Pfam" id="PF04286">
    <property type="entry name" value="DUF445"/>
    <property type="match status" value="1"/>
</dbReference>
<sequence length="500" mass="58305">MNISEFIISPIAGSVIGYFTNWLAIKMLFRPHEEKRLFGIKIPFTPGLIPKEKNRIAKKVGETVGEHLLSEEALVKALVDEKVLESINHMTANAFFYLRQNEESIDTILTKVLGEYKDKTIDFIEEKLTDFILSKINDEEILDDITSFLMSHIENIINRKIEDIPLENIIQADFLQRHAVREWIAGEIIGFKDRLQNEERTLSQIIPDTWVLTIKELIRNHFPSMASLLIDYMTKPSIQQKLKQILLELIQANVGKLALMFVDGDKIYEKTIRYIQESVEKEEKREEILKQIDSFIDYAMEKPIKEWADKIQLADHDSKIQDILSKVIFYFTKEDNIAKLKTIIKEYISRKENITVLSLINTIQPNIIQDMRKWIKAYLGDLIQKEEVSKKINLFISKEIKRFLDTSVSRWMKGLEKTAEEKVQEIIIQYYKQIIISKSNDIVTLLNIPHIVEQQIMNFETDYTEQIILSVVNRELKAITWLGGFLGFIIGFLPVLINNL</sequence>
<gene>
    <name evidence="7" type="ORF">QBE51_06880</name>
</gene>
<protein>
    <submittedName>
        <fullName evidence="7">DUF445 family protein</fullName>
    </submittedName>
</protein>